<sequence length="116" mass="13181">MKKWSLSLMVVTLLFCITVEGLKSAPETENAQTKSDAKVTKLLERIAKLEKRVADLEKRSVKNTVPVTLTPHVPKMIPQSVNPLPHKDWKRKQFNGLDYYIVPLNTSESSSTKYAR</sequence>
<dbReference type="Proteomes" id="UP000318704">
    <property type="component" value="Chromosome"/>
</dbReference>
<dbReference type="RefSeq" id="WP_144986024.1">
    <property type="nucleotide sequence ID" value="NZ_CP037920.1"/>
</dbReference>
<protein>
    <submittedName>
        <fullName evidence="1">Uncharacterized protein</fullName>
    </submittedName>
</protein>
<proteinExistence type="predicted"/>
<dbReference type="AlphaFoldDB" id="A0A517VXJ2"/>
<organism evidence="1 2">
    <name type="scientific">Gimesia aquarii</name>
    <dbReference type="NCBI Taxonomy" id="2527964"/>
    <lineage>
        <taxon>Bacteria</taxon>
        <taxon>Pseudomonadati</taxon>
        <taxon>Planctomycetota</taxon>
        <taxon>Planctomycetia</taxon>
        <taxon>Planctomycetales</taxon>
        <taxon>Planctomycetaceae</taxon>
        <taxon>Gimesia</taxon>
    </lineage>
</organism>
<reference evidence="1 2" key="1">
    <citation type="submission" date="2019-03" db="EMBL/GenBank/DDBJ databases">
        <title>Deep-cultivation of Planctomycetes and their phenomic and genomic characterization uncovers novel biology.</title>
        <authorList>
            <person name="Wiegand S."/>
            <person name="Jogler M."/>
            <person name="Boedeker C."/>
            <person name="Pinto D."/>
            <person name="Vollmers J."/>
            <person name="Rivas-Marin E."/>
            <person name="Kohn T."/>
            <person name="Peeters S.H."/>
            <person name="Heuer A."/>
            <person name="Rast P."/>
            <person name="Oberbeckmann S."/>
            <person name="Bunk B."/>
            <person name="Jeske O."/>
            <person name="Meyerdierks A."/>
            <person name="Storesund J.E."/>
            <person name="Kallscheuer N."/>
            <person name="Luecker S."/>
            <person name="Lage O.M."/>
            <person name="Pohl T."/>
            <person name="Merkel B.J."/>
            <person name="Hornburger P."/>
            <person name="Mueller R.-W."/>
            <person name="Bruemmer F."/>
            <person name="Labrenz M."/>
            <person name="Spormann A.M."/>
            <person name="Op den Camp H."/>
            <person name="Overmann J."/>
            <person name="Amann R."/>
            <person name="Jetten M.S.M."/>
            <person name="Mascher T."/>
            <person name="Medema M.H."/>
            <person name="Devos D.P."/>
            <person name="Kaster A.-K."/>
            <person name="Ovreas L."/>
            <person name="Rohde M."/>
            <person name="Galperin M.Y."/>
            <person name="Jogler C."/>
        </authorList>
    </citation>
    <scope>NUCLEOTIDE SEQUENCE [LARGE SCALE GENOMIC DNA]</scope>
    <source>
        <strain evidence="1 2">V144</strain>
    </source>
</reference>
<dbReference type="KEGG" id="gaw:V144x_32040"/>
<gene>
    <name evidence="1" type="ORF">V144x_32040</name>
</gene>
<accession>A0A517VXJ2</accession>
<dbReference type="EMBL" id="CP037920">
    <property type="protein sequence ID" value="QDT97723.1"/>
    <property type="molecule type" value="Genomic_DNA"/>
</dbReference>
<name>A0A517VXJ2_9PLAN</name>
<evidence type="ECO:0000313" key="2">
    <source>
        <dbReference type="Proteomes" id="UP000318704"/>
    </source>
</evidence>
<evidence type="ECO:0000313" key="1">
    <source>
        <dbReference type="EMBL" id="QDT97723.1"/>
    </source>
</evidence>